<dbReference type="STRING" id="212602.A0A420HDR1"/>
<evidence type="ECO:0000256" key="2">
    <source>
        <dbReference type="ARBA" id="ARBA00022801"/>
    </source>
</evidence>
<gene>
    <name evidence="3" type="ORF">OnM2_088050</name>
</gene>
<reference evidence="3 4" key="1">
    <citation type="journal article" date="2018" name="BMC Genomics">
        <title>Comparative genome analyses reveal sequence features reflecting distinct modes of host-adaptation between dicot and monocot powdery mildew.</title>
        <authorList>
            <person name="Wu Y."/>
            <person name="Ma X."/>
            <person name="Pan Z."/>
            <person name="Kale S.D."/>
            <person name="Song Y."/>
            <person name="King H."/>
            <person name="Zhang Q."/>
            <person name="Presley C."/>
            <person name="Deng X."/>
            <person name="Wei C.I."/>
            <person name="Xiao S."/>
        </authorList>
    </citation>
    <scope>NUCLEOTIDE SEQUENCE [LARGE SCALE GENOMIC DNA]</scope>
    <source>
        <strain evidence="3">UMSG2</strain>
    </source>
</reference>
<dbReference type="AlphaFoldDB" id="A0A420HDR1"/>
<dbReference type="InterPro" id="IPR016191">
    <property type="entry name" value="Ribonuclease/ribotoxin"/>
</dbReference>
<dbReference type="GO" id="GO:0004540">
    <property type="term" value="F:RNA nuclease activity"/>
    <property type="evidence" value="ECO:0007669"/>
    <property type="project" value="InterPro"/>
</dbReference>
<dbReference type="SUPFAM" id="SSF53933">
    <property type="entry name" value="Microbial ribonucleases"/>
    <property type="match status" value="1"/>
</dbReference>
<proteinExistence type="predicted"/>
<protein>
    <submittedName>
        <fullName evidence="3">Putative guanyl-specific ribonuclease f1</fullName>
    </submittedName>
</protein>
<evidence type="ECO:0000256" key="1">
    <source>
        <dbReference type="ARBA" id="ARBA00022722"/>
    </source>
</evidence>
<keyword evidence="1" id="KW-0540">Nuclease</keyword>
<dbReference type="OrthoDB" id="5425539at2759"/>
<dbReference type="Proteomes" id="UP000286134">
    <property type="component" value="Unassembled WGS sequence"/>
</dbReference>
<dbReference type="Gene3D" id="3.10.450.30">
    <property type="entry name" value="Microbial ribonucleases"/>
    <property type="match status" value="1"/>
</dbReference>
<evidence type="ECO:0000313" key="4">
    <source>
        <dbReference type="Proteomes" id="UP000286134"/>
    </source>
</evidence>
<dbReference type="GO" id="GO:0016787">
    <property type="term" value="F:hydrolase activity"/>
    <property type="evidence" value="ECO:0007669"/>
    <property type="project" value="UniProtKB-KW"/>
</dbReference>
<dbReference type="GO" id="GO:0003723">
    <property type="term" value="F:RNA binding"/>
    <property type="evidence" value="ECO:0007669"/>
    <property type="project" value="InterPro"/>
</dbReference>
<accession>A0A420HDR1</accession>
<evidence type="ECO:0000313" key="3">
    <source>
        <dbReference type="EMBL" id="RKF55559.1"/>
    </source>
</evidence>
<dbReference type="EMBL" id="MCFK01008882">
    <property type="protein sequence ID" value="RKF55559.1"/>
    <property type="molecule type" value="Genomic_DNA"/>
</dbReference>
<comment type="caution">
    <text evidence="3">The sequence shown here is derived from an EMBL/GenBank/DDBJ whole genome shotgun (WGS) entry which is preliminary data.</text>
</comment>
<sequence>MVLDNDNHFIDVVILGYNRNLIRCIKSRKPSQAPSHDLSLNLYVLPPRFVYHCGTCVFTEKAILNTVAHIKDLFKSQTIGRKLQQHDGAPFSMDSSWIGSISKGGNLLYGGHSGQFRIILSKDLQVMGIAMYVQNELKKCKKMEHGRIKNHDKGSYHCYDTVFNNPQLEAAAEQACKKLFDTANTKYPALYEGPKFEYKKEYLTFPISSSSLFGDAWTHPGPYRVAISWDCEVVGAFTAIIPKFINDKSPAQKGTKKLRKCHRMTDNNSVPPVIDWNTRIEFGREIYTNVK</sequence>
<keyword evidence="4" id="KW-1185">Reference proteome</keyword>
<keyword evidence="2" id="KW-0378">Hydrolase</keyword>
<organism evidence="3 4">
    <name type="scientific">Erysiphe neolycopersici</name>
    <dbReference type="NCBI Taxonomy" id="212602"/>
    <lineage>
        <taxon>Eukaryota</taxon>
        <taxon>Fungi</taxon>
        <taxon>Dikarya</taxon>
        <taxon>Ascomycota</taxon>
        <taxon>Pezizomycotina</taxon>
        <taxon>Leotiomycetes</taxon>
        <taxon>Erysiphales</taxon>
        <taxon>Erysiphaceae</taxon>
        <taxon>Erysiphe</taxon>
    </lineage>
</organism>
<name>A0A420HDR1_9PEZI</name>